<feature type="transmembrane region" description="Helical" evidence="6">
    <location>
        <begin position="77"/>
        <end position="95"/>
    </location>
</feature>
<comment type="similarity">
    <text evidence="2">Belongs to the autoinducer-2 exporter (AI-2E) (TC 2.A.86) family.</text>
</comment>
<accession>A0A1W1H7G0</accession>
<comment type="subcellular location">
    <subcellularLocation>
        <location evidence="1">Membrane</location>
        <topology evidence="1">Multi-pass membrane protein</topology>
    </subcellularLocation>
</comment>
<dbReference type="STRING" id="1246637.MTBBW1_1310091"/>
<dbReference type="GO" id="GO:0016020">
    <property type="term" value="C:membrane"/>
    <property type="evidence" value="ECO:0007669"/>
    <property type="project" value="UniProtKB-SubCell"/>
</dbReference>
<dbReference type="PANTHER" id="PTHR21716">
    <property type="entry name" value="TRANSMEMBRANE PROTEIN"/>
    <property type="match status" value="1"/>
</dbReference>
<organism evidence="7 8">
    <name type="scientific">Desulfamplus magnetovallimortis</name>
    <dbReference type="NCBI Taxonomy" id="1246637"/>
    <lineage>
        <taxon>Bacteria</taxon>
        <taxon>Pseudomonadati</taxon>
        <taxon>Thermodesulfobacteriota</taxon>
        <taxon>Desulfobacteria</taxon>
        <taxon>Desulfobacterales</taxon>
        <taxon>Desulfobacteraceae</taxon>
        <taxon>Desulfamplus</taxon>
    </lineage>
</organism>
<evidence type="ECO:0000256" key="2">
    <source>
        <dbReference type="ARBA" id="ARBA00009773"/>
    </source>
</evidence>
<feature type="transmembrane region" description="Helical" evidence="6">
    <location>
        <begin position="285"/>
        <end position="307"/>
    </location>
</feature>
<feature type="transmembrane region" description="Helical" evidence="6">
    <location>
        <begin position="51"/>
        <end position="71"/>
    </location>
</feature>
<evidence type="ECO:0000256" key="5">
    <source>
        <dbReference type="ARBA" id="ARBA00023136"/>
    </source>
</evidence>
<keyword evidence="5 6" id="KW-0472">Membrane</keyword>
<proteinExistence type="inferred from homology"/>
<feature type="transmembrane region" description="Helical" evidence="6">
    <location>
        <begin position="107"/>
        <end position="130"/>
    </location>
</feature>
<dbReference type="Pfam" id="PF01594">
    <property type="entry name" value="AI-2E_transport"/>
    <property type="match status" value="1"/>
</dbReference>
<dbReference type="RefSeq" id="WP_080804719.1">
    <property type="nucleotide sequence ID" value="NZ_LT828548.1"/>
</dbReference>
<sequence>MKVEIREVILDSSNNMDTNSNQDEAIKSDISENQCKIDISGISDTVPKLNIAHYFLFILISAAFLMCYKMMQGYLDPVIIAIILAVLSNPVYQWIKVRCNHHKNVAALISCLLLNMVIIIPFFLLFSAVIRQGILSFNAINQWIADGNIERVAQTPLISHAFNFIHNNMQESLLKEINVHSLMITLSSRAGEIMMSQGKYIITNISAVAGKFCLMIFVFFFVIQDQDKKLEYIMHLSPLSSEHERILLDKIKAVAKSAILGTLVTALSQGTAGGIAFYICGLPGFFWGAVMAFASLVPMVGTALIWVPATIWLFISGSWQYAVFLTVWSVVVVGMIDNIVRPLFMKGSAGMDTLLIFFSILGGLSYFGLTGLLYGPMVFGLTLVLLYIYELEFNAFLTRQDGN</sequence>
<dbReference type="AlphaFoldDB" id="A0A1W1H7G0"/>
<gene>
    <name evidence="7" type="ORF">MTBBW1_1310091</name>
</gene>
<keyword evidence="3 6" id="KW-0812">Transmembrane</keyword>
<evidence type="ECO:0000313" key="8">
    <source>
        <dbReference type="Proteomes" id="UP000191931"/>
    </source>
</evidence>
<dbReference type="Proteomes" id="UP000191931">
    <property type="component" value="Unassembled WGS sequence"/>
</dbReference>
<feature type="transmembrane region" description="Helical" evidence="6">
    <location>
        <begin position="258"/>
        <end position="279"/>
    </location>
</feature>
<feature type="transmembrane region" description="Helical" evidence="6">
    <location>
        <begin position="201"/>
        <end position="223"/>
    </location>
</feature>
<evidence type="ECO:0000256" key="3">
    <source>
        <dbReference type="ARBA" id="ARBA00022692"/>
    </source>
</evidence>
<reference evidence="7 8" key="1">
    <citation type="submission" date="2017-03" db="EMBL/GenBank/DDBJ databases">
        <authorList>
            <person name="Afonso C.L."/>
            <person name="Miller P.J."/>
            <person name="Scott M.A."/>
            <person name="Spackman E."/>
            <person name="Goraichik I."/>
            <person name="Dimitrov K.M."/>
            <person name="Suarez D.L."/>
            <person name="Swayne D.E."/>
        </authorList>
    </citation>
    <scope>NUCLEOTIDE SEQUENCE [LARGE SCALE GENOMIC DNA]</scope>
    <source>
        <strain evidence="7">PRJEB14757</strain>
    </source>
</reference>
<dbReference type="EMBL" id="FWEV01000037">
    <property type="protein sequence ID" value="SLM28393.1"/>
    <property type="molecule type" value="Genomic_DNA"/>
</dbReference>
<evidence type="ECO:0000256" key="6">
    <source>
        <dbReference type="SAM" id="Phobius"/>
    </source>
</evidence>
<dbReference type="OrthoDB" id="9773730at2"/>
<feature type="transmembrane region" description="Helical" evidence="6">
    <location>
        <begin position="319"/>
        <end position="336"/>
    </location>
</feature>
<evidence type="ECO:0000256" key="4">
    <source>
        <dbReference type="ARBA" id="ARBA00022989"/>
    </source>
</evidence>
<dbReference type="InterPro" id="IPR002549">
    <property type="entry name" value="AI-2E-like"/>
</dbReference>
<keyword evidence="4 6" id="KW-1133">Transmembrane helix</keyword>
<feature type="transmembrane region" description="Helical" evidence="6">
    <location>
        <begin position="356"/>
        <end position="389"/>
    </location>
</feature>
<dbReference type="PANTHER" id="PTHR21716:SF4">
    <property type="entry name" value="TRANSMEMBRANE PROTEIN 245"/>
    <property type="match status" value="1"/>
</dbReference>
<evidence type="ECO:0000313" key="7">
    <source>
        <dbReference type="EMBL" id="SLM28393.1"/>
    </source>
</evidence>
<keyword evidence="8" id="KW-1185">Reference proteome</keyword>
<name>A0A1W1H7G0_9BACT</name>
<protein>
    <recommendedName>
        <fullName evidence="9">Permease</fullName>
    </recommendedName>
</protein>
<evidence type="ECO:0008006" key="9">
    <source>
        <dbReference type="Google" id="ProtNLM"/>
    </source>
</evidence>
<evidence type="ECO:0000256" key="1">
    <source>
        <dbReference type="ARBA" id="ARBA00004141"/>
    </source>
</evidence>